<dbReference type="Proteomes" id="UP000729357">
    <property type="component" value="Unassembled WGS sequence"/>
</dbReference>
<dbReference type="AlphaFoldDB" id="A0A9P8EZY0"/>
<reference evidence="1" key="1">
    <citation type="journal article" date="2021" name="J Fungi (Basel)">
        <title>Virulence traits and population genomics of the black yeast Aureobasidium melanogenum.</title>
        <authorList>
            <person name="Cernosa A."/>
            <person name="Sun X."/>
            <person name="Gostincar C."/>
            <person name="Fang C."/>
            <person name="Gunde-Cimerman N."/>
            <person name="Song Z."/>
        </authorList>
    </citation>
    <scope>NUCLEOTIDE SEQUENCE</scope>
    <source>
        <strain evidence="1">EXF-9298</strain>
    </source>
</reference>
<sequence>PGIVDTAQTNVHIHEAFPLLGYGMSLGLKPFRKTQFEGCVSSMYAATMAETGGNYIAPPKVYETPSEKGQDMVLADRLMKLTAEIVESKTRTESSAKGCPFKEA</sequence>
<name>A0A9P8EZY0_AURME</name>
<organism evidence="1 2">
    <name type="scientific">Aureobasidium melanogenum</name>
    <name type="common">Aureobasidium pullulans var. melanogenum</name>
    <dbReference type="NCBI Taxonomy" id="46634"/>
    <lineage>
        <taxon>Eukaryota</taxon>
        <taxon>Fungi</taxon>
        <taxon>Dikarya</taxon>
        <taxon>Ascomycota</taxon>
        <taxon>Pezizomycotina</taxon>
        <taxon>Dothideomycetes</taxon>
        <taxon>Dothideomycetidae</taxon>
        <taxon>Dothideales</taxon>
        <taxon>Saccotheciaceae</taxon>
        <taxon>Aureobasidium</taxon>
    </lineage>
</organism>
<gene>
    <name evidence="1" type="ORF">KCU98_g23230</name>
</gene>
<dbReference type="EMBL" id="JAHFXS010009827">
    <property type="protein sequence ID" value="KAG9914162.1"/>
    <property type="molecule type" value="Genomic_DNA"/>
</dbReference>
<protein>
    <submittedName>
        <fullName evidence="1">Uncharacterized protein</fullName>
    </submittedName>
</protein>
<proteinExistence type="predicted"/>
<evidence type="ECO:0000313" key="1">
    <source>
        <dbReference type="EMBL" id="KAG9914162.1"/>
    </source>
</evidence>
<feature type="non-terminal residue" evidence="1">
    <location>
        <position position="1"/>
    </location>
</feature>
<accession>A0A9P8EZY0</accession>
<comment type="caution">
    <text evidence="1">The sequence shown here is derived from an EMBL/GenBank/DDBJ whole genome shotgun (WGS) entry which is preliminary data.</text>
</comment>
<keyword evidence="2" id="KW-1185">Reference proteome</keyword>
<feature type="non-terminal residue" evidence="1">
    <location>
        <position position="104"/>
    </location>
</feature>
<reference evidence="1" key="2">
    <citation type="submission" date="2021-08" db="EMBL/GenBank/DDBJ databases">
        <authorList>
            <person name="Gostincar C."/>
            <person name="Sun X."/>
            <person name="Song Z."/>
            <person name="Gunde-Cimerman N."/>
        </authorList>
    </citation>
    <scope>NUCLEOTIDE SEQUENCE</scope>
    <source>
        <strain evidence="1">EXF-9298</strain>
    </source>
</reference>
<evidence type="ECO:0000313" key="2">
    <source>
        <dbReference type="Proteomes" id="UP000729357"/>
    </source>
</evidence>